<protein>
    <recommendedName>
        <fullName evidence="4">Arylsulfotransferase</fullName>
    </recommendedName>
</protein>
<dbReference type="Proteomes" id="UP000016931">
    <property type="component" value="Unassembled WGS sequence"/>
</dbReference>
<feature type="region of interest" description="Disordered" evidence="1">
    <location>
        <begin position="392"/>
        <end position="411"/>
    </location>
</feature>
<reference evidence="2" key="1">
    <citation type="journal article" date="2012" name="PLoS Pathog.">
        <title>Diverse lifestyles and strategies of plant pathogenesis encoded in the genomes of eighteen Dothideomycetes fungi.</title>
        <authorList>
            <person name="Ohm R.A."/>
            <person name="Feau N."/>
            <person name="Henrissat B."/>
            <person name="Schoch C.L."/>
            <person name="Horwitz B.A."/>
            <person name="Barry K.W."/>
            <person name="Condon B.J."/>
            <person name="Copeland A.C."/>
            <person name="Dhillon B."/>
            <person name="Glaser F."/>
            <person name="Hesse C.N."/>
            <person name="Kosti I."/>
            <person name="LaButti K."/>
            <person name="Lindquist E.A."/>
            <person name="Lucas S."/>
            <person name="Salamov A.A."/>
            <person name="Bradshaw R.E."/>
            <person name="Ciuffetti L."/>
            <person name="Hamelin R.C."/>
            <person name="Kema G.H.J."/>
            <person name="Lawrence C."/>
            <person name="Scott J.A."/>
            <person name="Spatafora J.W."/>
            <person name="Turgeon B.G."/>
            <person name="de Wit P.J.G.M."/>
            <person name="Zhong S."/>
            <person name="Goodwin S.B."/>
            <person name="Grigoriev I.V."/>
        </authorList>
    </citation>
    <scope>NUCLEOTIDE SEQUENCE [LARGE SCALE GENOMIC DNA]</scope>
    <source>
        <strain evidence="2">SO2202</strain>
    </source>
</reference>
<dbReference type="AlphaFoldDB" id="M3B852"/>
<dbReference type="InterPro" id="IPR053143">
    <property type="entry name" value="Arylsulfate_ST"/>
</dbReference>
<dbReference type="Pfam" id="PF14269">
    <property type="entry name" value="Arylsulfotran_2"/>
    <property type="match status" value="1"/>
</dbReference>
<dbReference type="GeneID" id="27901614"/>
<dbReference type="OMA" id="EPVLAYW"/>
<dbReference type="InterPro" id="IPR039535">
    <property type="entry name" value="ASST-like"/>
</dbReference>
<keyword evidence="3" id="KW-1185">Reference proteome</keyword>
<evidence type="ECO:0000313" key="2">
    <source>
        <dbReference type="EMBL" id="EMF16017.1"/>
    </source>
</evidence>
<dbReference type="PANTHER" id="PTHR35340:SF6">
    <property type="entry name" value="ASST-DOMAIN-CONTAINING PROTEIN"/>
    <property type="match status" value="1"/>
</dbReference>
<sequence length="425" mass="46816">MYLTEKGTILALGNNVTRMDLRSVGGEEEGWVVEAQVYEIDVETNEILFCWKSLDHLDELPLSASVYPLGSEGYDGSAQSKAWGYFHINSVAPLGDGYILSSRYLSSAIALDRSGNVLWRVQGIDGNGFTLGPDADFRYQHYIRAIEQTSNPDHIITISLHDNHNCPIDNNTVPASGKFLHIDLQTKHVSLLPNHPRFLNSSGPIFPTSQGSFERVGGRFTPNTTSLHNNNDQTETNYLSCHGGIPVLEEFSPQGQILATYQVGYATQRPGGGFFTVGRDTISYRGFKQTWVGCPRSRPKVVVEVSNGGGGYGTKQKQKQKQKMKNEKKKTTTKVYVSWNGATEVEGWEVFGGMERGDVKRYLKTVENGGFETVVELEEEDVKFVKLRAVLKKDSQSSSSSSSSYGGKGKGCEVVESEVVAISSQ</sequence>
<dbReference type="EMBL" id="KB456261">
    <property type="protein sequence ID" value="EMF16017.1"/>
    <property type="molecule type" value="Genomic_DNA"/>
</dbReference>
<name>M3B852_SPHMS</name>
<dbReference type="OrthoDB" id="5427350at2759"/>
<feature type="compositionally biased region" description="Basic residues" evidence="1">
    <location>
        <begin position="316"/>
        <end position="328"/>
    </location>
</feature>
<dbReference type="PANTHER" id="PTHR35340">
    <property type="entry name" value="PQQ ENZYME REPEAT PROTEIN-RELATED"/>
    <property type="match status" value="1"/>
</dbReference>
<dbReference type="RefSeq" id="XP_016764138.1">
    <property type="nucleotide sequence ID" value="XM_016904477.1"/>
</dbReference>
<dbReference type="HOGENOM" id="CLU_018249_2_1_1"/>
<feature type="compositionally biased region" description="Low complexity" evidence="1">
    <location>
        <begin position="396"/>
        <end position="405"/>
    </location>
</feature>
<evidence type="ECO:0000313" key="3">
    <source>
        <dbReference type="Proteomes" id="UP000016931"/>
    </source>
</evidence>
<dbReference type="STRING" id="692275.M3B852"/>
<dbReference type="eggNOG" id="ENOG502SHE7">
    <property type="taxonomic scope" value="Eukaryota"/>
</dbReference>
<reference evidence="2" key="2">
    <citation type="submission" date="2012-07" db="EMBL/GenBank/DDBJ databases">
        <title>Genome evolution in poplar pathogens from wild and recently domesticated pathosystems.</title>
        <authorList>
            <consortium name="DOE Joint Genome Institute"/>
            <person name="Dhillon B."/>
            <person name="Feau N."/>
            <person name="Sakalidis M.L."/>
            <person name="Gill N."/>
            <person name="Aerts A."/>
            <person name="Ohm R."/>
            <person name="LaButti K."/>
            <person name="Pangilinan J."/>
            <person name="Lindquist E."/>
            <person name="Copeland A."/>
            <person name="Beauseigle S."/>
            <person name="Grigoriev I.V."/>
            <person name="Goodwin S.B."/>
            <person name="Tanguay P."/>
            <person name="Hamelin R.C."/>
        </authorList>
    </citation>
    <scope>NUCLEOTIDE SEQUENCE</scope>
    <source>
        <strain evidence="2">SO2202</strain>
    </source>
</reference>
<evidence type="ECO:0008006" key="4">
    <source>
        <dbReference type="Google" id="ProtNLM"/>
    </source>
</evidence>
<evidence type="ECO:0000256" key="1">
    <source>
        <dbReference type="SAM" id="MobiDB-lite"/>
    </source>
</evidence>
<gene>
    <name evidence="2" type="ORF">SEPMUDRAFT_147715</name>
</gene>
<feature type="region of interest" description="Disordered" evidence="1">
    <location>
        <begin position="306"/>
        <end position="328"/>
    </location>
</feature>
<proteinExistence type="predicted"/>
<accession>M3B852</accession>
<organism evidence="2 3">
    <name type="scientific">Sphaerulina musiva (strain SO2202)</name>
    <name type="common">Poplar stem canker fungus</name>
    <name type="synonym">Septoria musiva</name>
    <dbReference type="NCBI Taxonomy" id="692275"/>
    <lineage>
        <taxon>Eukaryota</taxon>
        <taxon>Fungi</taxon>
        <taxon>Dikarya</taxon>
        <taxon>Ascomycota</taxon>
        <taxon>Pezizomycotina</taxon>
        <taxon>Dothideomycetes</taxon>
        <taxon>Dothideomycetidae</taxon>
        <taxon>Mycosphaerellales</taxon>
        <taxon>Mycosphaerellaceae</taxon>
        <taxon>Sphaerulina</taxon>
    </lineage>
</organism>